<accession>A0AAD5XJN5</accession>
<dbReference type="AlphaFoldDB" id="A0AAD5XJN5"/>
<keyword evidence="5" id="KW-0206">Cytoskeleton</keyword>
<evidence type="ECO:0000256" key="1">
    <source>
        <dbReference type="ARBA" id="ARBA00004430"/>
    </source>
</evidence>
<protein>
    <recommendedName>
        <fullName evidence="3">Cilia- and flagella-associated protein 300</fullName>
    </recommendedName>
</protein>
<keyword evidence="6" id="KW-0966">Cell projection</keyword>
<comment type="subcellular location">
    <subcellularLocation>
        <location evidence="1">Cytoplasm</location>
        <location evidence="1">Cytoskeleton</location>
        <location evidence="1">Cilium axoneme</location>
    </subcellularLocation>
</comment>
<evidence type="ECO:0000256" key="2">
    <source>
        <dbReference type="ARBA" id="ARBA00009205"/>
    </source>
</evidence>
<comment type="caution">
    <text evidence="7">The sequence shown here is derived from an EMBL/GenBank/DDBJ whole genome shotgun (WGS) entry which is preliminary data.</text>
</comment>
<comment type="similarity">
    <text evidence="2">Belongs to the CFAP300 family.</text>
</comment>
<dbReference type="InterPro" id="IPR029416">
    <property type="entry name" value="CFAP300"/>
</dbReference>
<proteinExistence type="inferred from homology"/>
<dbReference type="EMBL" id="JADGJQ010000070">
    <property type="protein sequence ID" value="KAJ3173440.1"/>
    <property type="molecule type" value="Genomic_DNA"/>
</dbReference>
<reference evidence="7" key="1">
    <citation type="submission" date="2020-05" db="EMBL/GenBank/DDBJ databases">
        <title>Phylogenomic resolution of chytrid fungi.</title>
        <authorList>
            <person name="Stajich J.E."/>
            <person name="Amses K."/>
            <person name="Simmons R."/>
            <person name="Seto K."/>
            <person name="Myers J."/>
            <person name="Bonds A."/>
            <person name="Quandt C.A."/>
            <person name="Barry K."/>
            <person name="Liu P."/>
            <person name="Grigoriev I."/>
            <person name="Longcore J.E."/>
            <person name="James T.Y."/>
        </authorList>
    </citation>
    <scope>NUCLEOTIDE SEQUENCE</scope>
    <source>
        <strain evidence="7">JEL0379</strain>
    </source>
</reference>
<evidence type="ECO:0000256" key="5">
    <source>
        <dbReference type="ARBA" id="ARBA00023212"/>
    </source>
</evidence>
<organism evidence="7 8">
    <name type="scientific">Geranomyces variabilis</name>
    <dbReference type="NCBI Taxonomy" id="109894"/>
    <lineage>
        <taxon>Eukaryota</taxon>
        <taxon>Fungi</taxon>
        <taxon>Fungi incertae sedis</taxon>
        <taxon>Chytridiomycota</taxon>
        <taxon>Chytridiomycota incertae sedis</taxon>
        <taxon>Chytridiomycetes</taxon>
        <taxon>Spizellomycetales</taxon>
        <taxon>Powellomycetaceae</taxon>
        <taxon>Geranomyces</taxon>
    </lineage>
</organism>
<dbReference type="PANTHER" id="PTHR31078">
    <property type="entry name" value="CILIA- AND FLAGELLA-ASSOCIATED PROTEIN 300"/>
    <property type="match status" value="1"/>
</dbReference>
<dbReference type="Pfam" id="PF14926">
    <property type="entry name" value="CFAP300"/>
    <property type="match status" value="1"/>
</dbReference>
<keyword evidence="4" id="KW-0963">Cytoplasm</keyword>
<dbReference type="PANTHER" id="PTHR31078:SF1">
    <property type="entry name" value="CILIA- AND FLAGELLA-ASSOCIATED PROTEIN 300"/>
    <property type="match status" value="1"/>
</dbReference>
<name>A0AAD5XJN5_9FUNG</name>
<evidence type="ECO:0000313" key="7">
    <source>
        <dbReference type="EMBL" id="KAJ3173440.1"/>
    </source>
</evidence>
<gene>
    <name evidence="7" type="ORF">HDU87_007601</name>
</gene>
<evidence type="ECO:0000256" key="3">
    <source>
        <dbReference type="ARBA" id="ARBA00022174"/>
    </source>
</evidence>
<keyword evidence="8" id="KW-1185">Reference proteome</keyword>
<dbReference type="Proteomes" id="UP001212152">
    <property type="component" value="Unassembled WGS sequence"/>
</dbReference>
<evidence type="ECO:0000256" key="6">
    <source>
        <dbReference type="ARBA" id="ARBA00023273"/>
    </source>
</evidence>
<dbReference type="GO" id="GO:0005930">
    <property type="term" value="C:axoneme"/>
    <property type="evidence" value="ECO:0007669"/>
    <property type="project" value="UniProtKB-SubCell"/>
</dbReference>
<evidence type="ECO:0000313" key="8">
    <source>
        <dbReference type="Proteomes" id="UP001212152"/>
    </source>
</evidence>
<evidence type="ECO:0000256" key="4">
    <source>
        <dbReference type="ARBA" id="ARBA00022490"/>
    </source>
</evidence>
<sequence>MITSSNPTPETTATAAAMQASAKDKAAADNRFRFTPIDDYRAAGFHSKEVQELLFKWGMQDHAWLRKFTYDAHFQPYELDAFLLALFNDAGAGQAMRVLGTRDRWARLGAVTRVDAEPTTHTVTSLAFFDKLVPGGPVIRRDGEIIKCLDEYHESFLVADELRKCLLVRDSDNYELFNDADRDEFIFCLFKALALGGKLCQYEDTLEPYLAATRAVYKDMISVAKDPQTQKLRVSSLVCRIVDVESAVSPLFPIRHPQNFCYVSIDPLKRTVHMMYHASDTFY</sequence>